<accession>A0A1U7H0G3</accession>
<dbReference type="Pfam" id="PF01957">
    <property type="entry name" value="NfeD"/>
    <property type="match status" value="1"/>
</dbReference>
<feature type="domain" description="NfeD-like C-terminal" evidence="6">
    <location>
        <begin position="94"/>
        <end position="146"/>
    </location>
</feature>
<proteinExistence type="predicted"/>
<dbReference type="EMBL" id="MRCA01000004">
    <property type="protein sequence ID" value="OKH14390.1"/>
    <property type="molecule type" value="Genomic_DNA"/>
</dbReference>
<dbReference type="PANTHER" id="PTHR33507">
    <property type="entry name" value="INNER MEMBRANE PROTEIN YBBJ"/>
    <property type="match status" value="1"/>
</dbReference>
<evidence type="ECO:0000313" key="7">
    <source>
        <dbReference type="EMBL" id="OKH14390.1"/>
    </source>
</evidence>
<keyword evidence="8" id="KW-1185">Reference proteome</keyword>
<feature type="transmembrane region" description="Helical" evidence="5">
    <location>
        <begin position="61"/>
        <end position="79"/>
    </location>
</feature>
<dbReference type="GO" id="GO:0005886">
    <property type="term" value="C:plasma membrane"/>
    <property type="evidence" value="ECO:0007669"/>
    <property type="project" value="TreeGrafter"/>
</dbReference>
<organism evidence="7 8">
    <name type="scientific">Fischerella major NIES-592</name>
    <dbReference type="NCBI Taxonomy" id="210994"/>
    <lineage>
        <taxon>Bacteria</taxon>
        <taxon>Bacillati</taxon>
        <taxon>Cyanobacteriota</taxon>
        <taxon>Cyanophyceae</taxon>
        <taxon>Nostocales</taxon>
        <taxon>Hapalosiphonaceae</taxon>
        <taxon>Fischerella</taxon>
    </lineage>
</organism>
<keyword evidence="2 5" id="KW-0812">Transmembrane</keyword>
<comment type="subcellular location">
    <subcellularLocation>
        <location evidence="1">Membrane</location>
        <topology evidence="1">Multi-pass membrane protein</topology>
    </subcellularLocation>
</comment>
<feature type="transmembrane region" description="Helical" evidence="5">
    <location>
        <begin position="33"/>
        <end position="55"/>
    </location>
</feature>
<evidence type="ECO:0000256" key="3">
    <source>
        <dbReference type="ARBA" id="ARBA00022989"/>
    </source>
</evidence>
<evidence type="ECO:0000256" key="5">
    <source>
        <dbReference type="SAM" id="Phobius"/>
    </source>
</evidence>
<gene>
    <name evidence="7" type="ORF">NIES592_10010</name>
</gene>
<dbReference type="Proteomes" id="UP000186391">
    <property type="component" value="Unassembled WGS sequence"/>
</dbReference>
<dbReference type="OrthoDB" id="425662at2"/>
<evidence type="ECO:0000256" key="4">
    <source>
        <dbReference type="ARBA" id="ARBA00023136"/>
    </source>
</evidence>
<evidence type="ECO:0000313" key="8">
    <source>
        <dbReference type="Proteomes" id="UP000186391"/>
    </source>
</evidence>
<feature type="transmembrane region" description="Helical" evidence="5">
    <location>
        <begin position="6"/>
        <end position="26"/>
    </location>
</feature>
<dbReference type="InterPro" id="IPR002810">
    <property type="entry name" value="NfeD-like_C"/>
</dbReference>
<keyword evidence="3 5" id="KW-1133">Transmembrane helix</keyword>
<dbReference type="PANTHER" id="PTHR33507:SF3">
    <property type="entry name" value="INNER MEMBRANE PROTEIN YBBJ"/>
    <property type="match status" value="1"/>
</dbReference>
<dbReference type="Gene3D" id="2.40.50.140">
    <property type="entry name" value="Nucleic acid-binding proteins"/>
    <property type="match status" value="1"/>
</dbReference>
<protein>
    <recommendedName>
        <fullName evidence="6">NfeD-like C-terminal domain-containing protein</fullName>
    </recommendedName>
</protein>
<dbReference type="InterPro" id="IPR012340">
    <property type="entry name" value="NA-bd_OB-fold"/>
</dbReference>
<dbReference type="InterPro" id="IPR052165">
    <property type="entry name" value="Membrane_assoc_protease"/>
</dbReference>
<comment type="caution">
    <text evidence="7">The sequence shown here is derived from an EMBL/GenBank/DDBJ whole genome shotgun (WGS) entry which is preliminary data.</text>
</comment>
<keyword evidence="4 5" id="KW-0472">Membrane</keyword>
<dbReference type="RefSeq" id="WP_062248280.1">
    <property type="nucleotide sequence ID" value="NZ_MRCA01000004.1"/>
</dbReference>
<name>A0A1U7H0G3_9CYAN</name>
<evidence type="ECO:0000256" key="1">
    <source>
        <dbReference type="ARBA" id="ARBA00004141"/>
    </source>
</evidence>
<sequence>MPISTAMWLSSSTLIWLLVGAGLCLIELFLPTAFVALMMGISAFVVALLSPVILGKLWLQLVVWLLLCVVLIVLSRRLVTPVRGKSKLQDATTAETLTEIPPGKAGRVLYEGNSWRARCYDDHLAIAPNQRVYVVRREGTTLIVMPEYSSIQ</sequence>
<evidence type="ECO:0000259" key="6">
    <source>
        <dbReference type="Pfam" id="PF01957"/>
    </source>
</evidence>
<reference evidence="7 8" key="1">
    <citation type="submission" date="2016-11" db="EMBL/GenBank/DDBJ databases">
        <title>Draft Genome Sequences of Nine Cyanobacterial Strains from Diverse Habitats.</title>
        <authorList>
            <person name="Zhu T."/>
            <person name="Hou S."/>
            <person name="Lu X."/>
            <person name="Hess W.R."/>
        </authorList>
    </citation>
    <scope>NUCLEOTIDE SEQUENCE [LARGE SCALE GENOMIC DNA]</scope>
    <source>
        <strain evidence="7 8">NIES-592</strain>
    </source>
</reference>
<dbReference type="AlphaFoldDB" id="A0A1U7H0G3"/>
<evidence type="ECO:0000256" key="2">
    <source>
        <dbReference type="ARBA" id="ARBA00022692"/>
    </source>
</evidence>